<dbReference type="RefSeq" id="WP_155321206.1">
    <property type="nucleotide sequence ID" value="NZ_AP021876.1"/>
</dbReference>
<dbReference type="Pfam" id="PF08765">
    <property type="entry name" value="Mor"/>
    <property type="match status" value="1"/>
</dbReference>
<organism evidence="2 4">
    <name type="scientific">Desulfosarcina ovata subsp. sediminis</name>
    <dbReference type="NCBI Taxonomy" id="885957"/>
    <lineage>
        <taxon>Bacteria</taxon>
        <taxon>Pseudomonadati</taxon>
        <taxon>Thermodesulfobacteriota</taxon>
        <taxon>Desulfobacteria</taxon>
        <taxon>Desulfobacterales</taxon>
        <taxon>Desulfosarcinaceae</taxon>
        <taxon>Desulfosarcina</taxon>
    </lineage>
</organism>
<proteinExistence type="predicted"/>
<evidence type="ECO:0000313" key="3">
    <source>
        <dbReference type="EMBL" id="BBO84492.1"/>
    </source>
</evidence>
<gene>
    <name evidence="2" type="ORF">DSCO28_07520</name>
    <name evidence="3" type="ORF">DSCO28_50580</name>
</gene>
<dbReference type="Gene3D" id="1.10.10.60">
    <property type="entry name" value="Homeodomain-like"/>
    <property type="match status" value="1"/>
</dbReference>
<name>A0A5K7ZGS9_9BACT</name>
<reference evidence="2 4" key="1">
    <citation type="submission" date="2019-11" db="EMBL/GenBank/DDBJ databases">
        <title>Comparative genomics of hydrocarbon-degrading Desulfosarcina strains.</title>
        <authorList>
            <person name="Watanabe M."/>
            <person name="Kojima H."/>
            <person name="Fukui M."/>
        </authorList>
    </citation>
    <scope>NUCLEOTIDE SEQUENCE [LARGE SCALE GENOMIC DNA]</scope>
    <source>
        <strain evidence="2 4">28bB2T</strain>
    </source>
</reference>
<accession>A0A5K7ZGS9</accession>
<dbReference type="InterPro" id="IPR014875">
    <property type="entry name" value="Mor_transcription_activator"/>
</dbReference>
<dbReference type="KEGG" id="dov:DSCO28_50580"/>
<dbReference type="EMBL" id="AP021876">
    <property type="protein sequence ID" value="BBO80186.1"/>
    <property type="molecule type" value="Genomic_DNA"/>
</dbReference>
<sequence>MKDPDIRIEDLPEDMQIMAELIGMTAVLRLSAHYGGEQIHIHRLDTLVRAARDRDVVADWRAGKDYQTLSRKYHLSTRRIRQILADATATRRAGNTSRQQQLSLF</sequence>
<evidence type="ECO:0000313" key="4">
    <source>
        <dbReference type="Proteomes" id="UP000425960"/>
    </source>
</evidence>
<dbReference type="KEGG" id="dov:DSCO28_07520"/>
<dbReference type="InterPro" id="IPR009057">
    <property type="entry name" value="Homeodomain-like_sf"/>
</dbReference>
<feature type="domain" description="Mor transcription activator" evidence="1">
    <location>
        <begin position="18"/>
        <end position="92"/>
    </location>
</feature>
<evidence type="ECO:0000313" key="2">
    <source>
        <dbReference type="EMBL" id="BBO80186.1"/>
    </source>
</evidence>
<evidence type="ECO:0000259" key="1">
    <source>
        <dbReference type="Pfam" id="PF08765"/>
    </source>
</evidence>
<protein>
    <recommendedName>
        <fullName evidence="1">Mor transcription activator domain-containing protein</fullName>
    </recommendedName>
</protein>
<dbReference type="EMBL" id="AP021876">
    <property type="protein sequence ID" value="BBO84492.1"/>
    <property type="molecule type" value="Genomic_DNA"/>
</dbReference>
<dbReference type="Proteomes" id="UP000425960">
    <property type="component" value="Chromosome"/>
</dbReference>
<dbReference type="SUPFAM" id="SSF46689">
    <property type="entry name" value="Homeodomain-like"/>
    <property type="match status" value="1"/>
</dbReference>
<dbReference type="AlphaFoldDB" id="A0A5K7ZGS9"/>